<feature type="transmembrane region" description="Helical" evidence="1">
    <location>
        <begin position="71"/>
        <end position="91"/>
    </location>
</feature>
<evidence type="ECO:0000256" key="1">
    <source>
        <dbReference type="SAM" id="Phobius"/>
    </source>
</evidence>
<keyword evidence="1" id="KW-0472">Membrane</keyword>
<feature type="transmembrane region" description="Helical" evidence="1">
    <location>
        <begin position="98"/>
        <end position="118"/>
    </location>
</feature>
<proteinExistence type="predicted"/>
<feature type="transmembrane region" description="Helical" evidence="1">
    <location>
        <begin position="45"/>
        <end position="65"/>
    </location>
</feature>
<dbReference type="OrthoDB" id="1675191at2"/>
<feature type="transmembrane region" description="Helical" evidence="1">
    <location>
        <begin position="197"/>
        <end position="215"/>
    </location>
</feature>
<organism evidence="2 3">
    <name type="scientific">Marinospirillum alkaliphilum DSM 21637</name>
    <dbReference type="NCBI Taxonomy" id="1122209"/>
    <lineage>
        <taxon>Bacteria</taxon>
        <taxon>Pseudomonadati</taxon>
        <taxon>Pseudomonadota</taxon>
        <taxon>Gammaproteobacteria</taxon>
        <taxon>Oceanospirillales</taxon>
        <taxon>Oceanospirillaceae</taxon>
        <taxon>Marinospirillum</taxon>
    </lineage>
</organism>
<evidence type="ECO:0008006" key="4">
    <source>
        <dbReference type="Google" id="ProtNLM"/>
    </source>
</evidence>
<dbReference type="EMBL" id="FPJW01000005">
    <property type="protein sequence ID" value="SFX42689.1"/>
    <property type="molecule type" value="Genomic_DNA"/>
</dbReference>
<evidence type="ECO:0000313" key="3">
    <source>
        <dbReference type="Proteomes" id="UP000182350"/>
    </source>
</evidence>
<dbReference type="STRING" id="1122209.SAMN02745752_01617"/>
<feature type="transmembrane region" description="Helical" evidence="1">
    <location>
        <begin position="140"/>
        <end position="158"/>
    </location>
</feature>
<gene>
    <name evidence="2" type="ORF">SAMN02745752_01617</name>
</gene>
<keyword evidence="1" id="KW-1133">Transmembrane helix</keyword>
<evidence type="ECO:0000313" key="2">
    <source>
        <dbReference type="EMBL" id="SFX42689.1"/>
    </source>
</evidence>
<feature type="transmembrane region" description="Helical" evidence="1">
    <location>
        <begin position="247"/>
        <end position="266"/>
    </location>
</feature>
<feature type="transmembrane region" description="Helical" evidence="1">
    <location>
        <begin position="271"/>
        <end position="288"/>
    </location>
</feature>
<dbReference type="Proteomes" id="UP000182350">
    <property type="component" value="Unassembled WGS sequence"/>
</dbReference>
<keyword evidence="3" id="KW-1185">Reference proteome</keyword>
<keyword evidence="1" id="KW-0812">Transmembrane</keyword>
<dbReference type="RefSeq" id="WP_072325855.1">
    <property type="nucleotide sequence ID" value="NZ_FPJW01000005.1"/>
</dbReference>
<feature type="transmembrane region" description="Helical" evidence="1">
    <location>
        <begin position="165"/>
        <end position="185"/>
    </location>
</feature>
<accession>A0A1K1WZ24</accession>
<dbReference type="AlphaFoldDB" id="A0A1K1WZ24"/>
<sequence>MQVNRRQLDQAREAGIINESQVDALWQFLQTQTQGQSSFQLAHTLYYLGGLLAIGAMSLFMTLGWERFGGAGLLLIALLYALGGLWLTQVFRRRNLPVPAGVTATFVVVLTPLAVYGLQQMLGFWPEGAVYRQYHQLVDWRWLFMELATLMVAAILLWHYRLAFLVMPLAVTLWYLSMDLAPMLFGEELTFALRRWVSLWFGLLMLLLAVMVDLRNRSQQDFAGWLYLFGVVAFWGGLTLMNTDSELGRFLYCCINLLLILVGVLLRRRVFVVFGGMGVAMYLGRLAWQVFADSLLFPFVLTAIGLAVIGLGILWQKHEASITAAMRSRLPAAMQPWLQRLRH</sequence>
<name>A0A1K1WZ24_9GAMM</name>
<reference evidence="2 3" key="1">
    <citation type="submission" date="2016-11" db="EMBL/GenBank/DDBJ databases">
        <authorList>
            <person name="Jaros S."/>
            <person name="Januszkiewicz K."/>
            <person name="Wedrychowicz H."/>
        </authorList>
    </citation>
    <scope>NUCLEOTIDE SEQUENCE [LARGE SCALE GENOMIC DNA]</scope>
    <source>
        <strain evidence="2 3">DSM 21637</strain>
    </source>
</reference>
<feature type="transmembrane region" description="Helical" evidence="1">
    <location>
        <begin position="294"/>
        <end position="315"/>
    </location>
</feature>
<feature type="transmembrane region" description="Helical" evidence="1">
    <location>
        <begin position="222"/>
        <end position="241"/>
    </location>
</feature>
<protein>
    <recommendedName>
        <fullName evidence="4">DUF2157 domain-containing protein</fullName>
    </recommendedName>
</protein>